<accession>K9XTY5</accession>
<feature type="transmembrane region" description="Helical" evidence="1">
    <location>
        <begin position="85"/>
        <end position="107"/>
    </location>
</feature>
<dbReference type="AlphaFoldDB" id="K9XTY5"/>
<reference evidence="3" key="1">
    <citation type="journal article" date="2013" name="Proc. Natl. Acad. Sci. U.S.A.">
        <title>Improving the coverage of the cyanobacterial phylum using diversity-driven genome sequencing.</title>
        <authorList>
            <person name="Shih P.M."/>
            <person name="Wu D."/>
            <person name="Latifi A."/>
            <person name="Axen S.D."/>
            <person name="Fewer D.P."/>
            <person name="Talla E."/>
            <person name="Calteau A."/>
            <person name="Cai F."/>
            <person name="Tandeau de Marsac N."/>
            <person name="Rippka R."/>
            <person name="Herdman M."/>
            <person name="Sivonen K."/>
            <person name="Coursin T."/>
            <person name="Laurent T."/>
            <person name="Goodwin L."/>
            <person name="Nolan M."/>
            <person name="Davenport K.W."/>
            <person name="Han C.S."/>
            <person name="Rubin E.M."/>
            <person name="Eisen J.A."/>
            <person name="Woyke T."/>
            <person name="Gugger M."/>
            <person name="Kerfeld C.A."/>
        </authorList>
    </citation>
    <scope>NUCLEOTIDE SEQUENCE [LARGE SCALE GENOMIC DNA]</scope>
    <source>
        <strain evidence="3">ATCC 29371 / PCC 7437</strain>
    </source>
</reference>
<sequence length="139" mass="15107">MIKSVVTIILISILLSGIIGLLWSILCLVCGYDLASSTKMFYLSFISGLVGGITGFIIGSLVGAIRWQKTPGTLFLINQPLVVVSWILIFWLVGIIVGAFIGGLIFFNLKFEIFLYLLFGIVFITGIAIIIASYLLGLI</sequence>
<feature type="transmembrane region" description="Helical" evidence="1">
    <location>
        <begin position="6"/>
        <end position="29"/>
    </location>
</feature>
<feature type="transmembrane region" description="Helical" evidence="1">
    <location>
        <begin position="41"/>
        <end position="65"/>
    </location>
</feature>
<dbReference type="Proteomes" id="UP000010473">
    <property type="component" value="Chromosome"/>
</dbReference>
<evidence type="ECO:0000313" key="3">
    <source>
        <dbReference type="Proteomes" id="UP000010473"/>
    </source>
</evidence>
<proteinExistence type="predicted"/>
<keyword evidence="1" id="KW-0812">Transmembrane</keyword>
<gene>
    <name evidence="2" type="ordered locus">Sta7437_2480</name>
</gene>
<name>K9XTY5_STAC7</name>
<evidence type="ECO:0000313" key="2">
    <source>
        <dbReference type="EMBL" id="AFZ36013.1"/>
    </source>
</evidence>
<dbReference type="EMBL" id="CP003653">
    <property type="protein sequence ID" value="AFZ36013.1"/>
    <property type="molecule type" value="Genomic_DNA"/>
</dbReference>
<keyword evidence="1" id="KW-0472">Membrane</keyword>
<evidence type="ECO:0000256" key="1">
    <source>
        <dbReference type="SAM" id="Phobius"/>
    </source>
</evidence>
<dbReference type="HOGENOM" id="CLU_1843891_0_0_3"/>
<dbReference type="KEGG" id="scs:Sta7437_2480"/>
<keyword evidence="3" id="KW-1185">Reference proteome</keyword>
<organism evidence="2 3">
    <name type="scientific">Stanieria cyanosphaera (strain ATCC 29371 / PCC 7437)</name>
    <dbReference type="NCBI Taxonomy" id="111780"/>
    <lineage>
        <taxon>Bacteria</taxon>
        <taxon>Bacillati</taxon>
        <taxon>Cyanobacteriota</taxon>
        <taxon>Cyanophyceae</taxon>
        <taxon>Pleurocapsales</taxon>
        <taxon>Dermocarpellaceae</taxon>
        <taxon>Stanieria</taxon>
    </lineage>
</organism>
<keyword evidence="1" id="KW-1133">Transmembrane helix</keyword>
<protein>
    <submittedName>
        <fullName evidence="2">Uncharacterized protein</fullName>
    </submittedName>
</protein>
<feature type="transmembrane region" description="Helical" evidence="1">
    <location>
        <begin position="114"/>
        <end position="136"/>
    </location>
</feature>